<sequence length="177" mass="19668">MYAVMAALFVASAAPVQVHGGAGVTVPCAVLCSRLQLLSRRVDRICGPVFPLILLVSLVMPMVSLAAGMLREGEVTSNTYSTMPLMFVIFVPLCMEGQNLENCSTAVSWRCYEGPWLSETVSQRRCRIMVMQMTSVATSARVHRLTTLNRAHCLEAFRKWFSYFQMLLNLSQRPVAT</sequence>
<feature type="chain" id="PRO_5028418091" evidence="2">
    <location>
        <begin position="21"/>
        <end position="177"/>
    </location>
</feature>
<evidence type="ECO:0000313" key="4">
    <source>
        <dbReference type="RefSeq" id="XP_034232522.1"/>
    </source>
</evidence>
<dbReference type="InParanoid" id="A0A6P8YF57"/>
<evidence type="ECO:0000313" key="3">
    <source>
        <dbReference type="Proteomes" id="UP000515158"/>
    </source>
</evidence>
<feature type="signal peptide" evidence="2">
    <location>
        <begin position="1"/>
        <end position="20"/>
    </location>
</feature>
<keyword evidence="1" id="KW-0472">Membrane</keyword>
<name>A0A6P8YF57_THRPL</name>
<dbReference type="RefSeq" id="XP_034232522.1">
    <property type="nucleotide sequence ID" value="XM_034376631.1"/>
</dbReference>
<dbReference type="AlphaFoldDB" id="A0A6P8YF57"/>
<reference evidence="4" key="1">
    <citation type="submission" date="2025-08" db="UniProtKB">
        <authorList>
            <consortium name="RefSeq"/>
        </authorList>
    </citation>
    <scope>IDENTIFICATION</scope>
    <source>
        <tissue evidence="4">Total insect</tissue>
    </source>
</reference>
<protein>
    <submittedName>
        <fullName evidence="4">Uncharacterized protein LOC117640271</fullName>
    </submittedName>
</protein>
<proteinExistence type="predicted"/>
<keyword evidence="3" id="KW-1185">Reference proteome</keyword>
<organism evidence="4">
    <name type="scientific">Thrips palmi</name>
    <name type="common">Melon thrips</name>
    <dbReference type="NCBI Taxonomy" id="161013"/>
    <lineage>
        <taxon>Eukaryota</taxon>
        <taxon>Metazoa</taxon>
        <taxon>Ecdysozoa</taxon>
        <taxon>Arthropoda</taxon>
        <taxon>Hexapoda</taxon>
        <taxon>Insecta</taxon>
        <taxon>Pterygota</taxon>
        <taxon>Neoptera</taxon>
        <taxon>Paraneoptera</taxon>
        <taxon>Thysanoptera</taxon>
        <taxon>Terebrantia</taxon>
        <taxon>Thripoidea</taxon>
        <taxon>Thripidae</taxon>
        <taxon>Thrips</taxon>
    </lineage>
</organism>
<dbReference type="KEGG" id="tpal:117640271"/>
<dbReference type="GeneID" id="117640271"/>
<feature type="transmembrane region" description="Helical" evidence="1">
    <location>
        <begin position="48"/>
        <end position="70"/>
    </location>
</feature>
<evidence type="ECO:0000256" key="2">
    <source>
        <dbReference type="SAM" id="SignalP"/>
    </source>
</evidence>
<gene>
    <name evidence="4" type="primary">LOC117640271</name>
</gene>
<evidence type="ECO:0000256" key="1">
    <source>
        <dbReference type="SAM" id="Phobius"/>
    </source>
</evidence>
<accession>A0A6P8YF57</accession>
<keyword evidence="1" id="KW-0812">Transmembrane</keyword>
<keyword evidence="1" id="KW-1133">Transmembrane helix</keyword>
<dbReference type="Proteomes" id="UP000515158">
    <property type="component" value="Unplaced"/>
</dbReference>
<keyword evidence="2" id="KW-0732">Signal</keyword>